<sequence>MPSKYHITKDTQICCSFSCKPGNVGCRIHNAGFQFYGLDFIYKSFAVADIYSAINAMKCLNIRGAGITMPYKKEVGLYLDDLDDTAKKTGVVNTIVNTNNTLVGYNTDYYAVTTFFRNIDKDRSIFILGDGGMGTTAKLAVEDIGMVPQVITRTNWSDILDIREDIIINCTPVIVNVHKTNYYVDVKTQTDEGLQLAFLQASEQFRLYTGKKLPFGGVEEIDQYWKELT</sequence>
<dbReference type="SUPFAM" id="SSF51735">
    <property type="entry name" value="NAD(P)-binding Rossmann-fold domains"/>
    <property type="match status" value="1"/>
</dbReference>
<dbReference type="SUPFAM" id="SSF53223">
    <property type="entry name" value="Aminoacid dehydrogenase-like, N-terminal domain"/>
    <property type="match status" value="1"/>
</dbReference>
<dbReference type="GO" id="GO:0004764">
    <property type="term" value="F:shikimate 3-dehydrogenase (NADP+) activity"/>
    <property type="evidence" value="ECO:0007669"/>
    <property type="project" value="InterPro"/>
</dbReference>
<dbReference type="PANTHER" id="PTHR21089:SF9">
    <property type="entry name" value="SHIKIMATE DEHYDROGENASE-LIKE PROTEIN HI_0607"/>
    <property type="match status" value="1"/>
</dbReference>
<feature type="domain" description="Shikimate dehydrogenase substrate binding N-terminal" evidence="1">
    <location>
        <begin position="27"/>
        <end position="95"/>
    </location>
</feature>
<dbReference type="InterPro" id="IPR036291">
    <property type="entry name" value="NAD(P)-bd_dom_sf"/>
</dbReference>
<organism evidence="2">
    <name type="scientific">marine sediment metagenome</name>
    <dbReference type="NCBI Taxonomy" id="412755"/>
    <lineage>
        <taxon>unclassified sequences</taxon>
        <taxon>metagenomes</taxon>
        <taxon>ecological metagenomes</taxon>
    </lineage>
</organism>
<dbReference type="AlphaFoldDB" id="A0A0F9LCU2"/>
<dbReference type="InterPro" id="IPR046346">
    <property type="entry name" value="Aminoacid_DH-like_N_sf"/>
</dbReference>
<dbReference type="InterPro" id="IPR022893">
    <property type="entry name" value="Shikimate_DH_fam"/>
</dbReference>
<name>A0A0F9LCU2_9ZZZZ</name>
<dbReference type="Gene3D" id="3.40.50.10860">
    <property type="entry name" value="Leucine Dehydrogenase, chain A, domain 1"/>
    <property type="match status" value="1"/>
</dbReference>
<protein>
    <recommendedName>
        <fullName evidence="1">Shikimate dehydrogenase substrate binding N-terminal domain-containing protein</fullName>
    </recommendedName>
</protein>
<dbReference type="InterPro" id="IPR013708">
    <property type="entry name" value="Shikimate_DH-bd_N"/>
</dbReference>
<comment type="caution">
    <text evidence="2">The sequence shown here is derived from an EMBL/GenBank/DDBJ whole genome shotgun (WGS) entry which is preliminary data.</text>
</comment>
<dbReference type="EMBL" id="LAZR01007466">
    <property type="protein sequence ID" value="KKM85081.1"/>
    <property type="molecule type" value="Genomic_DNA"/>
</dbReference>
<dbReference type="PANTHER" id="PTHR21089">
    <property type="entry name" value="SHIKIMATE DEHYDROGENASE"/>
    <property type="match status" value="1"/>
</dbReference>
<evidence type="ECO:0000313" key="2">
    <source>
        <dbReference type="EMBL" id="KKM85081.1"/>
    </source>
</evidence>
<proteinExistence type="predicted"/>
<gene>
    <name evidence="2" type="ORF">LCGC14_1292620</name>
</gene>
<reference evidence="2" key="1">
    <citation type="journal article" date="2015" name="Nature">
        <title>Complex archaea that bridge the gap between prokaryotes and eukaryotes.</title>
        <authorList>
            <person name="Spang A."/>
            <person name="Saw J.H."/>
            <person name="Jorgensen S.L."/>
            <person name="Zaremba-Niedzwiedzka K."/>
            <person name="Martijn J."/>
            <person name="Lind A.E."/>
            <person name="van Eijk R."/>
            <person name="Schleper C."/>
            <person name="Guy L."/>
            <person name="Ettema T.J."/>
        </authorList>
    </citation>
    <scope>NUCLEOTIDE SEQUENCE</scope>
</reference>
<dbReference type="Pfam" id="PF08501">
    <property type="entry name" value="Shikimate_dh_N"/>
    <property type="match status" value="1"/>
</dbReference>
<dbReference type="GO" id="GO:0009423">
    <property type="term" value="P:chorismate biosynthetic process"/>
    <property type="evidence" value="ECO:0007669"/>
    <property type="project" value="TreeGrafter"/>
</dbReference>
<dbReference type="GO" id="GO:0005829">
    <property type="term" value="C:cytosol"/>
    <property type="evidence" value="ECO:0007669"/>
    <property type="project" value="TreeGrafter"/>
</dbReference>
<evidence type="ECO:0000259" key="1">
    <source>
        <dbReference type="Pfam" id="PF08501"/>
    </source>
</evidence>
<accession>A0A0F9LCU2</accession>
<dbReference type="GO" id="GO:0050661">
    <property type="term" value="F:NADP binding"/>
    <property type="evidence" value="ECO:0007669"/>
    <property type="project" value="TreeGrafter"/>
</dbReference>
<dbReference type="GO" id="GO:0019632">
    <property type="term" value="P:shikimate metabolic process"/>
    <property type="evidence" value="ECO:0007669"/>
    <property type="project" value="TreeGrafter"/>
</dbReference>